<reference evidence="2" key="1">
    <citation type="journal article" date="2019" name="Int. J. Syst. Evol. Microbiol.">
        <title>The Global Catalogue of Microorganisms (GCM) 10K type strain sequencing project: providing services to taxonomists for standard genome sequencing and annotation.</title>
        <authorList>
            <consortium name="The Broad Institute Genomics Platform"/>
            <consortium name="The Broad Institute Genome Sequencing Center for Infectious Disease"/>
            <person name="Wu L."/>
            <person name="Ma J."/>
        </authorList>
    </citation>
    <scope>NUCLEOTIDE SEQUENCE [LARGE SCALE GENOMIC DNA]</scope>
    <source>
        <strain evidence="2">NBRC 103627</strain>
    </source>
</reference>
<proteinExistence type="predicted"/>
<dbReference type="EMBL" id="JBHSFY010000015">
    <property type="protein sequence ID" value="MFC4479491.1"/>
    <property type="molecule type" value="Genomic_DNA"/>
</dbReference>
<dbReference type="Proteomes" id="UP001596003">
    <property type="component" value="Unassembled WGS sequence"/>
</dbReference>
<comment type="caution">
    <text evidence="1">The sequence shown here is derived from an EMBL/GenBank/DDBJ whole genome shotgun (WGS) entry which is preliminary data.</text>
</comment>
<sequence>MGSIGVINGNAKNISGKNELDILTEAINLFYVPSDITSKIPLCDATYTQTVWLTQDVWRIISNGPKILEVIYVGEKVTKSTNILPYPCDGSGDVEAIKLQRMAHYSHYSENGQYIGESSIPESALADYYILINKNRLCGTYNFKAVGNAYVANISGLGFSASSPSGDKVFTNLPTVCVTIPNYNMKLAQSSVQFNTAWANTMNELMTYLNNTSGIINPTPWKLRELTLEFLTANLNYSVGLNSGVSIITGTCSGVPSSTAIYCK</sequence>
<evidence type="ECO:0000313" key="1">
    <source>
        <dbReference type="EMBL" id="MFC4479491.1"/>
    </source>
</evidence>
<accession>A0ABV8ZHF2</accession>
<dbReference type="RefSeq" id="WP_379800791.1">
    <property type="nucleotide sequence ID" value="NZ_JBHSFY010000015.1"/>
</dbReference>
<protein>
    <submittedName>
        <fullName evidence="1">Uncharacterized protein</fullName>
    </submittedName>
</protein>
<evidence type="ECO:0000313" key="2">
    <source>
        <dbReference type="Proteomes" id="UP001596003"/>
    </source>
</evidence>
<name>A0ABV8ZHF2_9FLAO</name>
<keyword evidence="2" id="KW-1185">Reference proteome</keyword>
<gene>
    <name evidence="1" type="ORF">ACFO3N_20600</name>
</gene>
<organism evidence="1 2">
    <name type="scientific">Flavobacterium chungangensis</name>
    <dbReference type="NCBI Taxonomy" id="2708132"/>
    <lineage>
        <taxon>Bacteria</taxon>
        <taxon>Pseudomonadati</taxon>
        <taxon>Bacteroidota</taxon>
        <taxon>Flavobacteriia</taxon>
        <taxon>Flavobacteriales</taxon>
        <taxon>Flavobacteriaceae</taxon>
        <taxon>Flavobacterium</taxon>
    </lineage>
</organism>